<feature type="domain" description="Calponin-homology (CH)" evidence="2">
    <location>
        <begin position="2"/>
        <end position="107"/>
    </location>
</feature>
<evidence type="ECO:0000313" key="3">
    <source>
        <dbReference type="EMBL" id="EFA09498.1"/>
    </source>
</evidence>
<dbReference type="OrthoDB" id="193300at2759"/>
<keyword evidence="3" id="KW-0966">Cell projection</keyword>
<dbReference type="Pfam" id="PF06294">
    <property type="entry name" value="CH_2"/>
    <property type="match status" value="1"/>
</dbReference>
<dbReference type="Gene3D" id="1.10.418.10">
    <property type="entry name" value="Calponin-like domain"/>
    <property type="match status" value="1"/>
</dbReference>
<dbReference type="OMA" id="KLDNWNT"/>
<dbReference type="PANTHER" id="PTHR12509:SF9">
    <property type="entry name" value="SPERM FLAGELLAR PROTEIN 1 ISOFORM X1"/>
    <property type="match status" value="1"/>
</dbReference>
<dbReference type="EMBL" id="KQ971371">
    <property type="protein sequence ID" value="EFA09498.1"/>
    <property type="molecule type" value="Genomic_DNA"/>
</dbReference>
<name>D6X1I2_TRICA</name>
<dbReference type="InParanoid" id="D6X1I2"/>
<dbReference type="Proteomes" id="UP000007266">
    <property type="component" value="Linkage group 9"/>
</dbReference>
<evidence type="ECO:0000259" key="2">
    <source>
        <dbReference type="PROSITE" id="PS50021"/>
    </source>
</evidence>
<dbReference type="FunCoup" id="D6X1I2">
    <property type="interactions" value="34"/>
</dbReference>
<dbReference type="GO" id="GO:0008017">
    <property type="term" value="F:microtubule binding"/>
    <property type="evidence" value="ECO:0000318"/>
    <property type="project" value="GO_Central"/>
</dbReference>
<dbReference type="InterPro" id="IPR001715">
    <property type="entry name" value="CH_dom"/>
</dbReference>
<reference evidence="3 4" key="1">
    <citation type="journal article" date="2008" name="Nature">
        <title>The genome of the model beetle and pest Tribolium castaneum.</title>
        <authorList>
            <consortium name="Tribolium Genome Sequencing Consortium"/>
            <person name="Richards S."/>
            <person name="Gibbs R.A."/>
            <person name="Weinstock G.M."/>
            <person name="Brown S.J."/>
            <person name="Denell R."/>
            <person name="Beeman R.W."/>
            <person name="Gibbs R."/>
            <person name="Beeman R.W."/>
            <person name="Brown S.J."/>
            <person name="Bucher G."/>
            <person name="Friedrich M."/>
            <person name="Grimmelikhuijzen C.J."/>
            <person name="Klingler M."/>
            <person name="Lorenzen M."/>
            <person name="Richards S."/>
            <person name="Roth S."/>
            <person name="Schroder R."/>
            <person name="Tautz D."/>
            <person name="Zdobnov E.M."/>
            <person name="Muzny D."/>
            <person name="Gibbs R.A."/>
            <person name="Weinstock G.M."/>
            <person name="Attaway T."/>
            <person name="Bell S."/>
            <person name="Buhay C.J."/>
            <person name="Chandrabose M.N."/>
            <person name="Chavez D."/>
            <person name="Clerk-Blankenburg K.P."/>
            <person name="Cree A."/>
            <person name="Dao M."/>
            <person name="Davis C."/>
            <person name="Chacko J."/>
            <person name="Dinh H."/>
            <person name="Dugan-Rocha S."/>
            <person name="Fowler G."/>
            <person name="Garner T.T."/>
            <person name="Garnes J."/>
            <person name="Gnirke A."/>
            <person name="Hawes A."/>
            <person name="Hernandez J."/>
            <person name="Hines S."/>
            <person name="Holder M."/>
            <person name="Hume J."/>
            <person name="Jhangiani S.N."/>
            <person name="Joshi V."/>
            <person name="Khan Z.M."/>
            <person name="Jackson L."/>
            <person name="Kovar C."/>
            <person name="Kowis A."/>
            <person name="Lee S."/>
            <person name="Lewis L.R."/>
            <person name="Margolis J."/>
            <person name="Morgan M."/>
            <person name="Nazareth L.V."/>
            <person name="Nguyen N."/>
            <person name="Okwuonu G."/>
            <person name="Parker D."/>
            <person name="Richards S."/>
            <person name="Ruiz S.J."/>
            <person name="Santibanez J."/>
            <person name="Savard J."/>
            <person name="Scherer S.E."/>
            <person name="Schneider B."/>
            <person name="Sodergren E."/>
            <person name="Tautz D."/>
            <person name="Vattahil S."/>
            <person name="Villasana D."/>
            <person name="White C.S."/>
            <person name="Wright R."/>
            <person name="Park Y."/>
            <person name="Beeman R.W."/>
            <person name="Lord J."/>
            <person name="Oppert B."/>
            <person name="Lorenzen M."/>
            <person name="Brown S."/>
            <person name="Wang L."/>
            <person name="Savard J."/>
            <person name="Tautz D."/>
            <person name="Richards S."/>
            <person name="Weinstock G."/>
            <person name="Gibbs R.A."/>
            <person name="Liu Y."/>
            <person name="Worley K."/>
            <person name="Weinstock G."/>
            <person name="Elsik C.G."/>
            <person name="Reese J.T."/>
            <person name="Elhaik E."/>
            <person name="Landan G."/>
            <person name="Graur D."/>
            <person name="Arensburger P."/>
            <person name="Atkinson P."/>
            <person name="Beeman R.W."/>
            <person name="Beidler J."/>
            <person name="Brown S.J."/>
            <person name="Demuth J.P."/>
            <person name="Drury D.W."/>
            <person name="Du Y.Z."/>
            <person name="Fujiwara H."/>
            <person name="Lorenzen M."/>
            <person name="Maselli V."/>
            <person name="Osanai M."/>
            <person name="Park Y."/>
            <person name="Robertson H.M."/>
            <person name="Tu Z."/>
            <person name="Wang J.J."/>
            <person name="Wang S."/>
            <person name="Richards S."/>
            <person name="Song H."/>
            <person name="Zhang L."/>
            <person name="Sodergren E."/>
            <person name="Werner D."/>
            <person name="Stanke M."/>
            <person name="Morgenstern B."/>
            <person name="Solovyev V."/>
            <person name="Kosarev P."/>
            <person name="Brown G."/>
            <person name="Chen H.C."/>
            <person name="Ermolaeva O."/>
            <person name="Hlavina W."/>
            <person name="Kapustin Y."/>
            <person name="Kiryutin B."/>
            <person name="Kitts P."/>
            <person name="Maglott D."/>
            <person name="Pruitt K."/>
            <person name="Sapojnikov V."/>
            <person name="Souvorov A."/>
            <person name="Mackey A.J."/>
            <person name="Waterhouse R.M."/>
            <person name="Wyder S."/>
            <person name="Zdobnov E.M."/>
            <person name="Zdobnov E.M."/>
            <person name="Wyder S."/>
            <person name="Kriventseva E.V."/>
            <person name="Kadowaki T."/>
            <person name="Bork P."/>
            <person name="Aranda M."/>
            <person name="Bao R."/>
            <person name="Beermann A."/>
            <person name="Berns N."/>
            <person name="Bolognesi R."/>
            <person name="Bonneton F."/>
            <person name="Bopp D."/>
            <person name="Brown S.J."/>
            <person name="Bucher G."/>
            <person name="Butts T."/>
            <person name="Chaumot A."/>
            <person name="Denell R.E."/>
            <person name="Ferrier D.E."/>
            <person name="Friedrich M."/>
            <person name="Gordon C.M."/>
            <person name="Jindra M."/>
            <person name="Klingler M."/>
            <person name="Lan Q."/>
            <person name="Lattorff H.M."/>
            <person name="Laudet V."/>
            <person name="von Levetsow C."/>
            <person name="Liu Z."/>
            <person name="Lutz R."/>
            <person name="Lynch J.A."/>
            <person name="da Fonseca R.N."/>
            <person name="Posnien N."/>
            <person name="Reuter R."/>
            <person name="Roth S."/>
            <person name="Savard J."/>
            <person name="Schinko J.B."/>
            <person name="Schmitt C."/>
            <person name="Schoppmeier M."/>
            <person name="Schroder R."/>
            <person name="Shippy T.D."/>
            <person name="Simonnet F."/>
            <person name="Marques-Souza H."/>
            <person name="Tautz D."/>
            <person name="Tomoyasu Y."/>
            <person name="Trauner J."/>
            <person name="Van der Zee M."/>
            <person name="Vervoort M."/>
            <person name="Wittkopp N."/>
            <person name="Wimmer E.A."/>
            <person name="Yang X."/>
            <person name="Jones A.K."/>
            <person name="Sattelle D.B."/>
            <person name="Ebert P.R."/>
            <person name="Nelson D."/>
            <person name="Scott J.G."/>
            <person name="Beeman R.W."/>
            <person name="Muthukrishnan S."/>
            <person name="Kramer K.J."/>
            <person name="Arakane Y."/>
            <person name="Beeman R.W."/>
            <person name="Zhu Q."/>
            <person name="Hogenkamp D."/>
            <person name="Dixit R."/>
            <person name="Oppert B."/>
            <person name="Jiang H."/>
            <person name="Zou Z."/>
            <person name="Marshall J."/>
            <person name="Elpidina E."/>
            <person name="Vinokurov K."/>
            <person name="Oppert C."/>
            <person name="Zou Z."/>
            <person name="Evans J."/>
            <person name="Lu Z."/>
            <person name="Zhao P."/>
            <person name="Sumathipala N."/>
            <person name="Altincicek B."/>
            <person name="Vilcinskas A."/>
            <person name="Williams M."/>
            <person name="Hultmark D."/>
            <person name="Hetru C."/>
            <person name="Jiang H."/>
            <person name="Grimmelikhuijzen C.J."/>
            <person name="Hauser F."/>
            <person name="Cazzamali G."/>
            <person name="Williamson M."/>
            <person name="Park Y."/>
            <person name="Li B."/>
            <person name="Tanaka Y."/>
            <person name="Predel R."/>
            <person name="Neupert S."/>
            <person name="Schachtner J."/>
            <person name="Verleyen P."/>
            <person name="Raible F."/>
            <person name="Bork P."/>
            <person name="Friedrich M."/>
            <person name="Walden K.K."/>
            <person name="Robertson H.M."/>
            <person name="Angeli S."/>
            <person name="Foret S."/>
            <person name="Bucher G."/>
            <person name="Schuetz S."/>
            <person name="Maleszka R."/>
            <person name="Wimmer E.A."/>
            <person name="Beeman R.W."/>
            <person name="Lorenzen M."/>
            <person name="Tomoyasu Y."/>
            <person name="Miller S.C."/>
            <person name="Grossmann D."/>
            <person name="Bucher G."/>
        </authorList>
    </citation>
    <scope>NUCLEOTIDE SEQUENCE [LARGE SCALE GENOMIC DNA]</scope>
    <source>
        <strain evidence="3 4">Georgia GA2</strain>
    </source>
</reference>
<dbReference type="SUPFAM" id="SSF47576">
    <property type="entry name" value="Calponin-homology domain, CH-domain"/>
    <property type="match status" value="1"/>
</dbReference>
<evidence type="ECO:0000256" key="1">
    <source>
        <dbReference type="SAM" id="Coils"/>
    </source>
</evidence>
<keyword evidence="3" id="KW-0282">Flagellum</keyword>
<proteinExistence type="predicted"/>
<reference evidence="3 4" key="2">
    <citation type="journal article" date="2010" name="Nucleic Acids Res.">
        <title>BeetleBase in 2010: revisions to provide comprehensive genomic information for Tribolium castaneum.</title>
        <authorList>
            <person name="Kim H.S."/>
            <person name="Murphy T."/>
            <person name="Xia J."/>
            <person name="Caragea D."/>
            <person name="Park Y."/>
            <person name="Beeman R.W."/>
            <person name="Lorenzen M.D."/>
            <person name="Butcher S."/>
            <person name="Manak J.R."/>
            <person name="Brown S.J."/>
        </authorList>
    </citation>
    <scope>GENOME REANNOTATION</scope>
    <source>
        <strain evidence="3 4">Georgia GA2</strain>
    </source>
</reference>
<evidence type="ECO:0000313" key="4">
    <source>
        <dbReference type="Proteomes" id="UP000007266"/>
    </source>
</evidence>
<dbReference type="KEGG" id="tca:658313"/>
<feature type="coiled-coil region" evidence="1">
    <location>
        <begin position="142"/>
        <end position="190"/>
    </location>
</feature>
<dbReference type="STRING" id="7070.D6X1I2"/>
<dbReference type="HOGENOM" id="CLU_069635_2_1_1"/>
<dbReference type="AlphaFoldDB" id="D6X1I2"/>
<dbReference type="FunFam" id="1.10.418.10:FF:000059">
    <property type="entry name" value="RIKEN cDNA 6430531B16 gene"/>
    <property type="match status" value="1"/>
</dbReference>
<accession>D6X1I2</accession>
<dbReference type="GO" id="GO:0051493">
    <property type="term" value="P:regulation of cytoskeleton organization"/>
    <property type="evidence" value="ECO:0000318"/>
    <property type="project" value="GO_Central"/>
</dbReference>
<dbReference type="InterPro" id="IPR052111">
    <property type="entry name" value="Spermatogenesis_Ciliary_MAP"/>
</dbReference>
<dbReference type="InterPro" id="IPR036872">
    <property type="entry name" value="CH_dom_sf"/>
</dbReference>
<dbReference type="InterPro" id="IPR010441">
    <property type="entry name" value="CH_2"/>
</dbReference>
<sequence length="219" mass="25169">MDAEYEELYKWIEEHTITRPKRNINRDFSDAIPLIEILKVHYPKLVEVHNYSPKNSFAQKIINWETLNNKVLKRLKLNLTKKRIDQLAKAEPGAIEKLLLEVKKKVETKDSSNDNYEILYLEGSPSAASRNGTKKVITHAAFEKLQADLVEKSEAVTILKNKVDHLENLLNIKEERIKDLSLQLQTIVNQSSRPESGQGSKFFGFFQSASLIPDPIKNE</sequence>
<dbReference type="GO" id="GO:0005930">
    <property type="term" value="C:axoneme"/>
    <property type="evidence" value="ECO:0000318"/>
    <property type="project" value="GO_Central"/>
</dbReference>
<keyword evidence="1" id="KW-0175">Coiled coil</keyword>
<keyword evidence="3" id="KW-0969">Cilium</keyword>
<keyword evidence="4" id="KW-1185">Reference proteome</keyword>
<gene>
    <name evidence="3" type="primary">AUGUSTUS-3.0.2_10993</name>
    <name evidence="3" type="ORF">TcasGA2_TC010993</name>
</gene>
<protein>
    <submittedName>
        <fullName evidence="3">Sperm flagellar protein 1-like Protein</fullName>
    </submittedName>
</protein>
<dbReference type="PANTHER" id="PTHR12509">
    <property type="entry name" value="SPERMATOGENESIS-ASSOCIATED 4-RELATED"/>
    <property type="match status" value="1"/>
</dbReference>
<organism evidence="3 4">
    <name type="scientific">Tribolium castaneum</name>
    <name type="common">Red flour beetle</name>
    <dbReference type="NCBI Taxonomy" id="7070"/>
    <lineage>
        <taxon>Eukaryota</taxon>
        <taxon>Metazoa</taxon>
        <taxon>Ecdysozoa</taxon>
        <taxon>Arthropoda</taxon>
        <taxon>Hexapoda</taxon>
        <taxon>Insecta</taxon>
        <taxon>Pterygota</taxon>
        <taxon>Neoptera</taxon>
        <taxon>Endopterygota</taxon>
        <taxon>Coleoptera</taxon>
        <taxon>Polyphaga</taxon>
        <taxon>Cucujiformia</taxon>
        <taxon>Tenebrionidae</taxon>
        <taxon>Tenebrionidae incertae sedis</taxon>
        <taxon>Tribolium</taxon>
    </lineage>
</organism>
<dbReference type="PROSITE" id="PS50021">
    <property type="entry name" value="CH"/>
    <property type="match status" value="1"/>
</dbReference>
<dbReference type="PhylomeDB" id="D6X1I2"/>
<dbReference type="eggNOG" id="ENOG502S497">
    <property type="taxonomic scope" value="Eukaryota"/>
</dbReference>